<reference evidence="1" key="1">
    <citation type="submission" date="2014-11" db="EMBL/GenBank/DDBJ databases">
        <authorList>
            <person name="Amaro Gonzalez C."/>
        </authorList>
    </citation>
    <scope>NUCLEOTIDE SEQUENCE</scope>
</reference>
<evidence type="ECO:0000313" key="1">
    <source>
        <dbReference type="EMBL" id="JAH45444.1"/>
    </source>
</evidence>
<organism evidence="1">
    <name type="scientific">Anguilla anguilla</name>
    <name type="common">European freshwater eel</name>
    <name type="synonym">Muraena anguilla</name>
    <dbReference type="NCBI Taxonomy" id="7936"/>
    <lineage>
        <taxon>Eukaryota</taxon>
        <taxon>Metazoa</taxon>
        <taxon>Chordata</taxon>
        <taxon>Craniata</taxon>
        <taxon>Vertebrata</taxon>
        <taxon>Euteleostomi</taxon>
        <taxon>Actinopterygii</taxon>
        <taxon>Neopterygii</taxon>
        <taxon>Teleostei</taxon>
        <taxon>Anguilliformes</taxon>
        <taxon>Anguillidae</taxon>
        <taxon>Anguilla</taxon>
    </lineage>
</organism>
<protein>
    <submittedName>
        <fullName evidence="1">Uncharacterized protein</fullName>
    </submittedName>
</protein>
<proteinExistence type="predicted"/>
<accession>A0A0E9SVQ5</accession>
<name>A0A0E9SVQ5_ANGAN</name>
<sequence>METYWMVTGLFKIWPNSMSHFLNLII</sequence>
<dbReference type="EMBL" id="GBXM01063133">
    <property type="protein sequence ID" value="JAH45444.1"/>
    <property type="molecule type" value="Transcribed_RNA"/>
</dbReference>
<dbReference type="AlphaFoldDB" id="A0A0E9SVQ5"/>
<reference evidence="1" key="2">
    <citation type="journal article" date="2015" name="Fish Shellfish Immunol.">
        <title>Early steps in the European eel (Anguilla anguilla)-Vibrio vulnificus interaction in the gills: Role of the RtxA13 toxin.</title>
        <authorList>
            <person name="Callol A."/>
            <person name="Pajuelo D."/>
            <person name="Ebbesson L."/>
            <person name="Teles M."/>
            <person name="MacKenzie S."/>
            <person name="Amaro C."/>
        </authorList>
    </citation>
    <scope>NUCLEOTIDE SEQUENCE</scope>
</reference>